<dbReference type="Proteomes" id="UP000094455">
    <property type="component" value="Unassembled WGS sequence"/>
</dbReference>
<name>A0A1E3NGK8_9ASCO</name>
<evidence type="ECO:0000313" key="2">
    <source>
        <dbReference type="EMBL" id="ODQ45254.1"/>
    </source>
</evidence>
<organism evidence="2 3">
    <name type="scientific">Pichia membranifaciens NRRL Y-2026</name>
    <dbReference type="NCBI Taxonomy" id="763406"/>
    <lineage>
        <taxon>Eukaryota</taxon>
        <taxon>Fungi</taxon>
        <taxon>Dikarya</taxon>
        <taxon>Ascomycota</taxon>
        <taxon>Saccharomycotina</taxon>
        <taxon>Pichiomycetes</taxon>
        <taxon>Pichiales</taxon>
        <taxon>Pichiaceae</taxon>
        <taxon>Pichia</taxon>
    </lineage>
</organism>
<feature type="compositionally biased region" description="Polar residues" evidence="1">
    <location>
        <begin position="267"/>
        <end position="276"/>
    </location>
</feature>
<reference evidence="2 3" key="1">
    <citation type="journal article" date="2016" name="Proc. Natl. Acad. Sci. U.S.A.">
        <title>Comparative genomics of biotechnologically important yeasts.</title>
        <authorList>
            <person name="Riley R."/>
            <person name="Haridas S."/>
            <person name="Wolfe K.H."/>
            <person name="Lopes M.R."/>
            <person name="Hittinger C.T."/>
            <person name="Goeker M."/>
            <person name="Salamov A.A."/>
            <person name="Wisecaver J.H."/>
            <person name="Long T.M."/>
            <person name="Calvey C.H."/>
            <person name="Aerts A.L."/>
            <person name="Barry K.W."/>
            <person name="Choi C."/>
            <person name="Clum A."/>
            <person name="Coughlan A.Y."/>
            <person name="Deshpande S."/>
            <person name="Douglass A.P."/>
            <person name="Hanson S.J."/>
            <person name="Klenk H.-P."/>
            <person name="LaButti K.M."/>
            <person name="Lapidus A."/>
            <person name="Lindquist E.A."/>
            <person name="Lipzen A.M."/>
            <person name="Meier-Kolthoff J.P."/>
            <person name="Ohm R.A."/>
            <person name="Otillar R.P."/>
            <person name="Pangilinan J.L."/>
            <person name="Peng Y."/>
            <person name="Rokas A."/>
            <person name="Rosa C.A."/>
            <person name="Scheuner C."/>
            <person name="Sibirny A.A."/>
            <person name="Slot J.C."/>
            <person name="Stielow J.B."/>
            <person name="Sun H."/>
            <person name="Kurtzman C.P."/>
            <person name="Blackwell M."/>
            <person name="Grigoriev I.V."/>
            <person name="Jeffries T.W."/>
        </authorList>
    </citation>
    <scope>NUCLEOTIDE SEQUENCE [LARGE SCALE GENOMIC DNA]</scope>
    <source>
        <strain evidence="2 3">NRRL Y-2026</strain>
    </source>
</reference>
<gene>
    <name evidence="2" type="ORF">PICMEDRAFT_74025</name>
</gene>
<proteinExistence type="predicted"/>
<dbReference type="AlphaFoldDB" id="A0A1E3NGK8"/>
<dbReference type="RefSeq" id="XP_019016367.1">
    <property type="nucleotide sequence ID" value="XM_019164652.1"/>
</dbReference>
<dbReference type="GeneID" id="30181339"/>
<evidence type="ECO:0000313" key="3">
    <source>
        <dbReference type="Proteomes" id="UP000094455"/>
    </source>
</evidence>
<dbReference type="EMBL" id="KV454005">
    <property type="protein sequence ID" value="ODQ45254.1"/>
    <property type="molecule type" value="Genomic_DNA"/>
</dbReference>
<protein>
    <submittedName>
        <fullName evidence="2">Uncharacterized protein</fullName>
    </submittedName>
</protein>
<evidence type="ECO:0000256" key="1">
    <source>
        <dbReference type="SAM" id="MobiDB-lite"/>
    </source>
</evidence>
<feature type="compositionally biased region" description="Polar residues" evidence="1">
    <location>
        <begin position="227"/>
        <end position="236"/>
    </location>
</feature>
<feature type="region of interest" description="Disordered" evidence="1">
    <location>
        <begin position="221"/>
        <end position="278"/>
    </location>
</feature>
<accession>A0A1E3NGK8</accession>
<keyword evidence="3" id="KW-1185">Reference proteome</keyword>
<dbReference type="OrthoDB" id="3981234at2759"/>
<sequence>MAINTMPSYNQTPLYAPNVHVQAAKLPGYAVPTKAHEYAEYTPAFVQIPWQAQHAQQQAQRSHTPHYTPAEFHQSTHPVQQQQLFQNYLLNSTRASPVPAVPAAYIQHTHSLSHSHSPISAYSSSANSSFSSTATTPPLCSTTVFPIRKPAFQPLPPSSKPEELDRRQLQLKLKLKDPFVAPFPSRSSSAISTPVSAPSSACSATFSAGSLAGSAGIGKIVKPKNRSGLQKQTGSAKQFKRPTSASASSLVPAPTPTPSSAHAPLSQSAANKQSEISPDMYVPADPSLDISGFTEEDIIILKNLLSFAEIHKWKYISNKLSKTRSKKLNAEYCITKFHAMYGLPFSPKNSLLHSNYFLKIDKERKPEEESFEGILGSSIPYIVSKDGWNLIDA</sequence>
<feature type="compositionally biased region" description="Low complexity" evidence="1">
    <location>
        <begin position="242"/>
        <end position="266"/>
    </location>
</feature>